<feature type="region of interest" description="Disordered" evidence="2">
    <location>
        <begin position="288"/>
        <end position="313"/>
    </location>
</feature>
<keyword evidence="1" id="KW-0175">Coiled coil</keyword>
<keyword evidence="3" id="KW-0614">Plasmid</keyword>
<protein>
    <recommendedName>
        <fullName evidence="5">Exonuclease SbcC</fullName>
    </recommendedName>
</protein>
<evidence type="ECO:0000256" key="2">
    <source>
        <dbReference type="SAM" id="MobiDB-lite"/>
    </source>
</evidence>
<feature type="coiled-coil region" evidence="1">
    <location>
        <begin position="15"/>
        <end position="49"/>
    </location>
</feature>
<dbReference type="PANTHER" id="PTHR32114:SF2">
    <property type="entry name" value="ABC TRANSPORTER ABCH.3"/>
    <property type="match status" value="1"/>
</dbReference>
<evidence type="ECO:0008006" key="5">
    <source>
        <dbReference type="Google" id="ProtNLM"/>
    </source>
</evidence>
<evidence type="ECO:0000313" key="4">
    <source>
        <dbReference type="Proteomes" id="UP000183050"/>
    </source>
</evidence>
<dbReference type="InterPro" id="IPR027417">
    <property type="entry name" value="P-loop_NTPase"/>
</dbReference>
<accession>A0A1L3ZM30</accession>
<proteinExistence type="predicted"/>
<dbReference type="RefSeq" id="WP_072642084.1">
    <property type="nucleotide sequence ID" value="NZ_CP018231.1"/>
</dbReference>
<gene>
    <name evidence="3" type="ORF">BMW22_35020</name>
</gene>
<dbReference type="PANTHER" id="PTHR32114">
    <property type="entry name" value="ABC TRANSPORTER ABCH.3"/>
    <property type="match status" value="1"/>
</dbReference>
<dbReference type="AlphaFoldDB" id="A0A1L3ZM30"/>
<organism evidence="3 4">
    <name type="scientific">Rhizobium leguminosarum</name>
    <dbReference type="NCBI Taxonomy" id="384"/>
    <lineage>
        <taxon>Bacteria</taxon>
        <taxon>Pseudomonadati</taxon>
        <taxon>Pseudomonadota</taxon>
        <taxon>Alphaproteobacteria</taxon>
        <taxon>Hyphomicrobiales</taxon>
        <taxon>Rhizobiaceae</taxon>
        <taxon>Rhizobium/Agrobacterium group</taxon>
        <taxon>Rhizobium</taxon>
    </lineage>
</organism>
<reference evidence="3 4" key="1">
    <citation type="submission" date="2016-11" db="EMBL/GenBank/DDBJ databases">
        <title>Rhizobium leguminosarum bv. viciae strain Vaf12 isolated from Vavilovia formosa root nodules from Russia, Dagestan.</title>
        <authorList>
            <person name="Kimeklis A."/>
        </authorList>
    </citation>
    <scope>NUCLEOTIDE SEQUENCE [LARGE SCALE GENOMIC DNA]</scope>
    <source>
        <strain evidence="3 4">Vaf-108</strain>
        <plasmid evidence="4">Plasmid unnamed3 sequence</plasmid>
    </source>
</reference>
<evidence type="ECO:0000256" key="1">
    <source>
        <dbReference type="SAM" id="Coils"/>
    </source>
</evidence>
<dbReference type="EMBL" id="CP018231">
    <property type="protein sequence ID" value="API56686.1"/>
    <property type="molecule type" value="Genomic_DNA"/>
</dbReference>
<dbReference type="SUPFAM" id="SSF52540">
    <property type="entry name" value="P-loop containing nucleoside triphosphate hydrolases"/>
    <property type="match status" value="1"/>
</dbReference>
<sequence length="528" mass="56037">MGEGLLRLDTLLAAANSAQHAEAKAQTELAGLRQKLAATSREREDLRKIIAGHAAARESLTGKLAVASSDRALSMRAAETAEAQVARHSKSISPLLEQLGETLGGPKLCDRLESRVLRITELRKTRDTSAGALISLAPLMATAESRAESSAKNLDAGKDAVTTRLSALQSLQAERAPLLGGEATSTHRTRHNEARKAAATSLDTARGAFAAAMNASAAARAKSETTAHDLSSAQEALNVAEATLADALALTDLVQNDLDLLFALEETEIVALRQRLRKLDDDVTSARAALDSRRKDHAEAEAAGLPEDPPESLTDALSELDAAIRTRAERIGGIDSELQRDVAARAALAGLETEIKQARSELDVWEAVNHAAGSRSGDKFARVAQSITLDVLVDHANHHLSDLNPRYRLRRAADLALQVEDRDMGDEARATRSLSGGERFLVSLALALALSRMGGKGGLASTLFIDEGFGSLDASSLDLAIDALESLQSQGRQVGVISHVEAMKERILTRIAVHKQGSGKSAIEVYQG</sequence>
<dbReference type="Proteomes" id="UP000183050">
    <property type="component" value="Plasmid unnamed3"/>
</dbReference>
<feature type="compositionally biased region" description="Basic and acidic residues" evidence="2">
    <location>
        <begin position="290"/>
        <end position="300"/>
    </location>
</feature>
<name>A0A1L3ZM30_RHILE</name>
<dbReference type="Pfam" id="PF13558">
    <property type="entry name" value="SbcC_Walker_B"/>
    <property type="match status" value="1"/>
</dbReference>
<dbReference type="Gene3D" id="3.40.50.300">
    <property type="entry name" value="P-loop containing nucleotide triphosphate hydrolases"/>
    <property type="match status" value="1"/>
</dbReference>
<evidence type="ECO:0000313" key="3">
    <source>
        <dbReference type="EMBL" id="API56686.1"/>
    </source>
</evidence>
<geneLocation type="plasmid" evidence="4">
    <name>unnamed3 sequence</name>
</geneLocation>